<sequence>RGGRWAGGREGRACLPPPPHASPLLPKASPRRRGRSAALFHWPHYGKLVMGEVLSIKVYNCSKVFSNRLLGTLVLSLQHLRMSGRLILREALVDRNQRVTGIYIELDLRYQPPDGSAGTWVEEDFAYQMKDRAAEGPRASELDRRAAALGRKLAKGLETDEEEEEEDFYDVSEVEVSGVVFSPLETRRVLIQRSSPTFSQVGINIIEAQKLVGVNINPFVVVKVGEEKRHTVTQKSTNCPFYNEVCDTDRGSVFVLPLSQVVGPSLQGMLGVLLSQAEVFHSKNIPFLEMCIGTFKMDVVTVYSQPGNSFPSLSDHRFFQKWAVISDPTDTRAGVKGFVKCNISVTARGDVVTSLPTSSSSRDEDIERNLLLPKRVPAERPWARVCIKLYRAEGLPSMSAGIMGGFSKIIGEKKVFIDPYVQVSFCGQQGETSVETNTTEPEWNEQISFIEMFPPLARKIKVQVLDDANVGDVAIATHYIDLQQISDIGRNGFNPMFGPAWVNLYGSPQNSALRDIHKDLNEGMGEGIFYRGRILMAITVEIFSSPSVAERKLGDKTKGALSKLKLKKKSKKSKEKAKELSQLQGEEESGGSQEAEQPGEVIVEVEELHPLPENALGRKEEFLLFAAFFEATMMDSSLSSKPVSFEVSIGNYGKAEEIVTKVGRKVEKGEVKEEKQPLLDPGSDGELDVEVLAPTSARPEPMEYDRSYSCLPMMHEKPCVYVWSYWEDHTWRLCISNWIVKLAERLVACSGCLSVAWFFLVLCCFSHCRQYSLSAERKTMAYPNNLDRCRMKYLMPVFSVQILYAKQGLRVRRRLTRANVKEKVKETRKVLAKLRFLAKEVQLLSGHPPQCTLPDVLIWMLSNNRRVAYARVPAQNILYSVVEEEKGKDCAKIQTVPGLHTGEIFAKLEIYMWLGVTKYAKNCLTELPEEDGLGNRDLFSLFFLPDFSYFQLRAHLYQARGILPVDDNGLSDPFARVVFSTHCQTTRMLEETLSPMWNELLLFDQLIIDGKKEELKTETPIIIINLFSHNKFGSPEFLGQAFAVPQVKLVDEPYTKPALQFFDVYKGTKAAGELIATFELIELDYSGYLEPSVPEDVEPKEPDYLGDPCSGRFIIPEGIRPVLKEFRIEILFWGLRDLKRVNLFEVDQPQVIIECAGKKVESEVIMTYKANPNFTELVKYMDVVSGKGVLPRQGLPEQVYLHPPLSIFVVEKRAFGRMVMVGTHVVSDVMKFSPRELEEEPEDVPKGELLGNVPMFPWSPFLCSFKGPLQKFPINKLVKKEDEYEEEKPELEELDWWSKYYESLKELYNQVIFCDSCQQRGKVTVLEKAKNYLFQIYNSELENEFDNFEDWLCIFPLHRGKANEDEDGNEDEHFVGKYKGSFYVYPTEEAGMEPKVSQGIPRNRPIKVLVRVYIVKATNLSPADPNGKADPYVVVTVGQEQKDTKERYIPKQLNPVFGEVMELTVSFPMESELTVAIFDHDLVGSDDLIGETKIDLENRFYSKHRANCGVASQYDWKSKNGYNMWRDAFKPTQVLDSLCKKNSLPAAEYRQEEVKVDNKIFKVPPENLSVDDEHKALYVLQHWEEMPGYGYKLVPEHVEIRSLYNPENPGLVQGSLHMWIDMFPNDVPAPPPVNIKPRLPVSYELRVIIWNTDDVILDDVNPITGEPSSDIYVKSWIKGLDHEKQETDVHFNSLTGEGNFNWRFVFRFNYLPTEKEITYKKKDSVFSVEESEFREPAVLVLQVWDYDRISTNDFLGSIELKLHDMVRAAKSSEHCTIRMAKENATPRFSIFRNKRMRGWWPFIKLKDQEDEEREEREEKQKKKKKKWSSSVKPEDVEFTDPSGNKYLLTGKVEAEFQLLTVEEAEKSPVGLGRKEPEPLEKPNRPKTSFNWFVNPMKTFVFFIWKRYKKYIIVLFIVAVLTIFLVLLIYTMPGYISEKIING</sequence>
<feature type="compositionally biased region" description="Low complexity" evidence="8">
    <location>
        <begin position="580"/>
        <end position="598"/>
    </location>
</feature>
<evidence type="ECO:0000256" key="5">
    <source>
        <dbReference type="ARBA" id="ARBA00022837"/>
    </source>
</evidence>
<dbReference type="InterPro" id="IPR032362">
    <property type="entry name" value="Ferlin_C"/>
</dbReference>
<evidence type="ECO:0000313" key="12">
    <source>
        <dbReference type="Proteomes" id="UP000472269"/>
    </source>
</evidence>
<feature type="domain" description="C2" evidence="10">
    <location>
        <begin position="362"/>
        <end position="495"/>
    </location>
</feature>
<dbReference type="PANTHER" id="PTHR12546">
    <property type="entry name" value="FER-1-LIKE"/>
    <property type="match status" value="1"/>
</dbReference>
<dbReference type="SMART" id="SM00239">
    <property type="entry name" value="C2"/>
    <property type="match status" value="5"/>
</dbReference>
<reference evidence="11" key="1">
    <citation type="submission" date="2025-08" db="UniProtKB">
        <authorList>
            <consortium name="Ensembl"/>
        </authorList>
    </citation>
    <scope>IDENTIFICATION</scope>
</reference>
<dbReference type="GO" id="GO:0046872">
    <property type="term" value="F:metal ion binding"/>
    <property type="evidence" value="ECO:0007669"/>
    <property type="project" value="UniProtKB-KW"/>
</dbReference>
<keyword evidence="3" id="KW-0479">Metal-binding</keyword>
<evidence type="ECO:0000256" key="6">
    <source>
        <dbReference type="ARBA" id="ARBA00022989"/>
    </source>
</evidence>
<dbReference type="OMA" id="DHTWRLC"/>
<dbReference type="SUPFAM" id="SSF49562">
    <property type="entry name" value="C2 domain (Calcium/lipid-binding domain, CaLB)"/>
    <property type="match status" value="6"/>
</dbReference>
<dbReference type="Proteomes" id="UP000472269">
    <property type="component" value="Unplaced"/>
</dbReference>
<dbReference type="PROSITE" id="PS50004">
    <property type="entry name" value="C2"/>
    <property type="match status" value="5"/>
</dbReference>
<feature type="transmembrane region" description="Helical" evidence="9">
    <location>
        <begin position="1910"/>
        <end position="1929"/>
    </location>
</feature>
<reference evidence="11" key="2">
    <citation type="submission" date="2025-09" db="UniProtKB">
        <authorList>
            <consortium name="Ensembl"/>
        </authorList>
    </citation>
    <scope>IDENTIFICATION</scope>
</reference>
<evidence type="ECO:0000256" key="8">
    <source>
        <dbReference type="SAM" id="MobiDB-lite"/>
    </source>
</evidence>
<dbReference type="InterPro" id="IPR037721">
    <property type="entry name" value="Ferlin"/>
</dbReference>
<keyword evidence="5" id="KW-0106">Calcium</keyword>
<dbReference type="InterPro" id="IPR012968">
    <property type="entry name" value="FerIin_dom"/>
</dbReference>
<comment type="subcellular location">
    <subcellularLocation>
        <location evidence="1">Membrane</location>
        <topology evidence="1">Single-pass membrane protein</topology>
    </subcellularLocation>
</comment>
<evidence type="ECO:0000256" key="9">
    <source>
        <dbReference type="SAM" id="Phobius"/>
    </source>
</evidence>
<dbReference type="FunFam" id="2.60.40.150:FF:000034">
    <property type="entry name" value="otoferlin isoform X2"/>
    <property type="match status" value="1"/>
</dbReference>
<dbReference type="InterPro" id="IPR037725">
    <property type="entry name" value="C2F_Ferlin"/>
</dbReference>
<dbReference type="CDD" id="cd04017">
    <property type="entry name" value="C2D_Ferlin"/>
    <property type="match status" value="1"/>
</dbReference>
<dbReference type="CDD" id="cd04018">
    <property type="entry name" value="C2C_Ferlin"/>
    <property type="match status" value="1"/>
</dbReference>
<dbReference type="InterPro" id="IPR035892">
    <property type="entry name" value="C2_domain_sf"/>
</dbReference>
<dbReference type="CDD" id="cd04037">
    <property type="entry name" value="C2E_Ferlin"/>
    <property type="match status" value="1"/>
</dbReference>
<evidence type="ECO:0000256" key="4">
    <source>
        <dbReference type="ARBA" id="ARBA00022737"/>
    </source>
</evidence>
<dbReference type="SMART" id="SM01202">
    <property type="entry name" value="FerI"/>
    <property type="match status" value="1"/>
</dbReference>
<keyword evidence="4" id="KW-0677">Repeat</keyword>
<dbReference type="Pfam" id="PF08151">
    <property type="entry name" value="FerI"/>
    <property type="match status" value="1"/>
</dbReference>
<dbReference type="GO" id="GO:0007009">
    <property type="term" value="P:plasma membrane organization"/>
    <property type="evidence" value="ECO:0007669"/>
    <property type="project" value="TreeGrafter"/>
</dbReference>
<evidence type="ECO:0000256" key="1">
    <source>
        <dbReference type="ARBA" id="ARBA00004167"/>
    </source>
</evidence>
<keyword evidence="2 9" id="KW-0812">Transmembrane</keyword>
<evidence type="ECO:0000256" key="2">
    <source>
        <dbReference type="ARBA" id="ARBA00022692"/>
    </source>
</evidence>
<dbReference type="Pfam" id="PF16165">
    <property type="entry name" value="Ferlin_C"/>
    <property type="match status" value="1"/>
</dbReference>
<dbReference type="Ensembl" id="ENSACUT00000018923.1">
    <property type="protein sequence ID" value="ENSACUP00000017741.1"/>
    <property type="gene ID" value="ENSACUG00000011904.1"/>
</dbReference>
<protein>
    <recommendedName>
        <fullName evidence="10">C2 domain-containing protein</fullName>
    </recommendedName>
</protein>
<feature type="domain" description="C2" evidence="10">
    <location>
        <begin position="1627"/>
        <end position="1776"/>
    </location>
</feature>
<name>A0A663N1T2_ATHCN</name>
<dbReference type="Gene3D" id="2.60.40.150">
    <property type="entry name" value="C2 domain"/>
    <property type="match status" value="6"/>
</dbReference>
<feature type="region of interest" description="Disordered" evidence="8">
    <location>
        <begin position="1"/>
        <end position="30"/>
    </location>
</feature>
<dbReference type="PANTHER" id="PTHR12546:SF36">
    <property type="entry name" value="FER-1-LIKE PROTEIN 4"/>
    <property type="match status" value="1"/>
</dbReference>
<feature type="region of interest" description="Disordered" evidence="8">
    <location>
        <begin position="572"/>
        <end position="598"/>
    </location>
</feature>
<keyword evidence="7 9" id="KW-0472">Membrane</keyword>
<keyword evidence="6 9" id="KW-1133">Transmembrane helix</keyword>
<dbReference type="SMART" id="SM01201">
    <property type="entry name" value="FerB"/>
    <property type="match status" value="1"/>
</dbReference>
<dbReference type="InterPro" id="IPR037723">
    <property type="entry name" value="C2D_Ferlin"/>
</dbReference>
<dbReference type="Pfam" id="PF08150">
    <property type="entry name" value="FerB"/>
    <property type="match status" value="1"/>
</dbReference>
<evidence type="ECO:0000259" key="10">
    <source>
        <dbReference type="PROSITE" id="PS50004"/>
    </source>
</evidence>
<dbReference type="CDD" id="cd08374">
    <property type="entry name" value="C2F_Ferlin"/>
    <property type="match status" value="1"/>
</dbReference>
<accession>A0A663N1T2</accession>
<feature type="domain" description="C2" evidence="10">
    <location>
        <begin position="933"/>
        <end position="1062"/>
    </location>
</feature>
<evidence type="ECO:0000313" key="11">
    <source>
        <dbReference type="Ensembl" id="ENSACUP00000017741.1"/>
    </source>
</evidence>
<evidence type="ECO:0000256" key="3">
    <source>
        <dbReference type="ARBA" id="ARBA00022723"/>
    </source>
</evidence>
<keyword evidence="12" id="KW-1185">Reference proteome</keyword>
<dbReference type="InterPro" id="IPR000008">
    <property type="entry name" value="C2_dom"/>
</dbReference>
<gene>
    <name evidence="11" type="primary">LOC113490656</name>
</gene>
<organism evidence="11 12">
    <name type="scientific">Athene cunicularia</name>
    <name type="common">Burrowing owl</name>
    <name type="synonym">Speotyto cunicularia</name>
    <dbReference type="NCBI Taxonomy" id="194338"/>
    <lineage>
        <taxon>Eukaryota</taxon>
        <taxon>Metazoa</taxon>
        <taxon>Chordata</taxon>
        <taxon>Craniata</taxon>
        <taxon>Vertebrata</taxon>
        <taxon>Euteleostomi</taxon>
        <taxon>Archelosauria</taxon>
        <taxon>Archosauria</taxon>
        <taxon>Dinosauria</taxon>
        <taxon>Saurischia</taxon>
        <taxon>Theropoda</taxon>
        <taxon>Coelurosauria</taxon>
        <taxon>Aves</taxon>
        <taxon>Neognathae</taxon>
        <taxon>Neoaves</taxon>
        <taxon>Telluraves</taxon>
        <taxon>Strigiformes</taxon>
        <taxon>Strigidae</taxon>
        <taxon>Athene</taxon>
    </lineage>
</organism>
<dbReference type="GO" id="GO:0016020">
    <property type="term" value="C:membrane"/>
    <property type="evidence" value="ECO:0007669"/>
    <property type="project" value="UniProtKB-SubCell"/>
</dbReference>
<dbReference type="InterPro" id="IPR012561">
    <property type="entry name" value="Ferlin_B-domain"/>
</dbReference>
<evidence type="ECO:0000256" key="7">
    <source>
        <dbReference type="ARBA" id="ARBA00023136"/>
    </source>
</evidence>
<dbReference type="InterPro" id="IPR037722">
    <property type="entry name" value="C2C_Ferlin"/>
</dbReference>
<feature type="domain" description="C2" evidence="10">
    <location>
        <begin position="1390"/>
        <end position="1509"/>
    </location>
</feature>
<dbReference type="InterPro" id="IPR037724">
    <property type="entry name" value="C2E_Ferlin"/>
</dbReference>
<dbReference type="Pfam" id="PF00168">
    <property type="entry name" value="C2"/>
    <property type="match status" value="5"/>
</dbReference>
<feature type="domain" description="C2" evidence="10">
    <location>
        <begin position="182"/>
        <end position="312"/>
    </location>
</feature>
<proteinExistence type="predicted"/>